<dbReference type="AlphaFoldDB" id="A0A7J7HBA1"/>
<proteinExistence type="predicted"/>
<keyword evidence="6" id="KW-0833">Ubl conjugation pathway</keyword>
<protein>
    <recommendedName>
        <fullName evidence="2">RING-type E3 ubiquitin transferase</fullName>
        <ecNumber evidence="2">2.3.2.27</ecNumber>
    </recommendedName>
</protein>
<keyword evidence="7" id="KW-0862">Zinc</keyword>
<dbReference type="GO" id="GO:0008270">
    <property type="term" value="F:zinc ion binding"/>
    <property type="evidence" value="ECO:0007669"/>
    <property type="project" value="UniProtKB-KW"/>
</dbReference>
<dbReference type="PANTHER" id="PTHR22937:SF65">
    <property type="entry name" value="E3 UBIQUITIN-PROTEIN LIGASE ARK2C"/>
    <property type="match status" value="1"/>
</dbReference>
<gene>
    <name evidence="9" type="ORF">HYC85_012205</name>
</gene>
<keyword evidence="5" id="KW-0863">Zinc-finger</keyword>
<evidence type="ECO:0000256" key="5">
    <source>
        <dbReference type="ARBA" id="ARBA00022771"/>
    </source>
</evidence>
<evidence type="ECO:0000259" key="8">
    <source>
        <dbReference type="Pfam" id="PF13087"/>
    </source>
</evidence>
<dbReference type="InterPro" id="IPR041679">
    <property type="entry name" value="DNA2/NAM7-like_C"/>
</dbReference>
<comment type="catalytic activity">
    <reaction evidence="1">
        <text>S-ubiquitinyl-[E2 ubiquitin-conjugating enzyme]-L-cysteine + [acceptor protein]-L-lysine = [E2 ubiquitin-conjugating enzyme]-L-cysteine + N(6)-ubiquitinyl-[acceptor protein]-L-lysine.</text>
        <dbReference type="EC" id="2.3.2.27"/>
    </reaction>
</comment>
<evidence type="ECO:0000313" key="9">
    <source>
        <dbReference type="EMBL" id="KAF5950212.1"/>
    </source>
</evidence>
<dbReference type="Pfam" id="PF13087">
    <property type="entry name" value="AAA_12"/>
    <property type="match status" value="1"/>
</dbReference>
<dbReference type="SUPFAM" id="SSF52540">
    <property type="entry name" value="P-loop containing nucleoside triphosphate hydrolases"/>
    <property type="match status" value="1"/>
</dbReference>
<name>A0A7J7HBA1_CAMSI</name>
<evidence type="ECO:0000256" key="7">
    <source>
        <dbReference type="ARBA" id="ARBA00022833"/>
    </source>
</evidence>
<dbReference type="Gene3D" id="3.40.50.300">
    <property type="entry name" value="P-loop containing nucleotide triphosphate hydrolases"/>
    <property type="match status" value="1"/>
</dbReference>
<dbReference type="InterPro" id="IPR045191">
    <property type="entry name" value="MBR1/2-like"/>
</dbReference>
<keyword evidence="3" id="KW-0808">Transferase</keyword>
<reference evidence="9 10" key="2">
    <citation type="submission" date="2020-07" db="EMBL/GenBank/DDBJ databases">
        <title>Genome assembly of wild tea tree DASZ reveals pedigree and selection history of tea varieties.</title>
        <authorList>
            <person name="Zhang W."/>
        </authorList>
    </citation>
    <scope>NUCLEOTIDE SEQUENCE [LARGE SCALE GENOMIC DNA]</scope>
    <source>
        <strain evidence="10">cv. G240</strain>
        <tissue evidence="9">Leaf</tissue>
    </source>
</reference>
<dbReference type="Proteomes" id="UP000593564">
    <property type="component" value="Unassembled WGS sequence"/>
</dbReference>
<sequence>MNDSCALCALHRHHHHPQSPFPATSIAVRRPLSRKDLQHEAISTMEASVLGSTETNHRVSIGVISPYNAQVIAIQEKLGTTYSTDAESDFFVSVRSIDGFQGGEEDAIIISTIRNNGNGAIGQRVNVAPTKASVNKLVFSSSLPLSFFLSSLLLEDWWKANTLKFRILSNMFGKFGQMIGACQRLKEHSRFLLIRGPDDAGPATDIPRYMYRNEFLDRPLIWATVTMYLPQDFIMMDPSSLYASSRNFSDQYGDMRLDIDDMSYEVELVALGERIGNVNTGLSEDMISKCLTETKIYSDRNHKERTCCICLTFWKILSRDVAKILGMHEYY</sequence>
<dbReference type="InterPro" id="IPR027417">
    <property type="entry name" value="P-loop_NTPase"/>
</dbReference>
<organism evidence="9 10">
    <name type="scientific">Camellia sinensis</name>
    <name type="common">Tea plant</name>
    <name type="synonym">Thea sinensis</name>
    <dbReference type="NCBI Taxonomy" id="4442"/>
    <lineage>
        <taxon>Eukaryota</taxon>
        <taxon>Viridiplantae</taxon>
        <taxon>Streptophyta</taxon>
        <taxon>Embryophyta</taxon>
        <taxon>Tracheophyta</taxon>
        <taxon>Spermatophyta</taxon>
        <taxon>Magnoliopsida</taxon>
        <taxon>eudicotyledons</taxon>
        <taxon>Gunneridae</taxon>
        <taxon>Pentapetalae</taxon>
        <taxon>asterids</taxon>
        <taxon>Ericales</taxon>
        <taxon>Theaceae</taxon>
        <taxon>Camellia</taxon>
    </lineage>
</organism>
<keyword evidence="4" id="KW-0479">Metal-binding</keyword>
<evidence type="ECO:0000256" key="3">
    <source>
        <dbReference type="ARBA" id="ARBA00022679"/>
    </source>
</evidence>
<dbReference type="GO" id="GO:0061630">
    <property type="term" value="F:ubiquitin protein ligase activity"/>
    <property type="evidence" value="ECO:0007669"/>
    <property type="project" value="UniProtKB-EC"/>
</dbReference>
<feature type="domain" description="DNA2/NAM7 helicase-like C-terminal" evidence="8">
    <location>
        <begin position="56"/>
        <end position="138"/>
    </location>
</feature>
<comment type="caution">
    <text evidence="9">The sequence shown here is derived from an EMBL/GenBank/DDBJ whole genome shotgun (WGS) entry which is preliminary data.</text>
</comment>
<reference evidence="10" key="1">
    <citation type="journal article" date="2020" name="Nat. Commun.">
        <title>Genome assembly of wild tea tree DASZ reveals pedigree and selection history of tea varieties.</title>
        <authorList>
            <person name="Zhang W."/>
            <person name="Zhang Y."/>
            <person name="Qiu H."/>
            <person name="Guo Y."/>
            <person name="Wan H."/>
            <person name="Zhang X."/>
            <person name="Scossa F."/>
            <person name="Alseekh S."/>
            <person name="Zhang Q."/>
            <person name="Wang P."/>
            <person name="Xu L."/>
            <person name="Schmidt M.H."/>
            <person name="Jia X."/>
            <person name="Li D."/>
            <person name="Zhu A."/>
            <person name="Guo F."/>
            <person name="Chen W."/>
            <person name="Ni D."/>
            <person name="Usadel B."/>
            <person name="Fernie A.R."/>
            <person name="Wen W."/>
        </authorList>
    </citation>
    <scope>NUCLEOTIDE SEQUENCE [LARGE SCALE GENOMIC DNA]</scope>
    <source>
        <strain evidence="10">cv. G240</strain>
    </source>
</reference>
<evidence type="ECO:0000256" key="1">
    <source>
        <dbReference type="ARBA" id="ARBA00000900"/>
    </source>
</evidence>
<dbReference type="EC" id="2.3.2.27" evidence="2"/>
<dbReference type="EMBL" id="JACBKZ010000005">
    <property type="protein sequence ID" value="KAF5950212.1"/>
    <property type="molecule type" value="Genomic_DNA"/>
</dbReference>
<evidence type="ECO:0000256" key="6">
    <source>
        <dbReference type="ARBA" id="ARBA00022786"/>
    </source>
</evidence>
<evidence type="ECO:0000313" key="10">
    <source>
        <dbReference type="Proteomes" id="UP000593564"/>
    </source>
</evidence>
<keyword evidence="10" id="KW-1185">Reference proteome</keyword>
<accession>A0A7J7HBA1</accession>
<evidence type="ECO:0000256" key="2">
    <source>
        <dbReference type="ARBA" id="ARBA00012483"/>
    </source>
</evidence>
<dbReference type="PANTHER" id="PTHR22937">
    <property type="entry name" value="E3 UBIQUITIN-PROTEIN LIGASE RNF165"/>
    <property type="match status" value="1"/>
</dbReference>
<evidence type="ECO:0000256" key="4">
    <source>
        <dbReference type="ARBA" id="ARBA00022723"/>
    </source>
</evidence>